<dbReference type="Proteomes" id="UP001168096">
    <property type="component" value="Unassembled WGS sequence"/>
</dbReference>
<evidence type="ECO:0000313" key="2">
    <source>
        <dbReference type="Proteomes" id="UP001168096"/>
    </source>
</evidence>
<organism evidence="1 2">
    <name type="scientific">Massilia orientalis</name>
    <dbReference type="NCBI Taxonomy" id="3050128"/>
    <lineage>
        <taxon>Bacteria</taxon>
        <taxon>Pseudomonadati</taxon>
        <taxon>Pseudomonadota</taxon>
        <taxon>Betaproteobacteria</taxon>
        <taxon>Burkholderiales</taxon>
        <taxon>Oxalobacteraceae</taxon>
        <taxon>Telluria group</taxon>
        <taxon>Massilia</taxon>
    </lineage>
</organism>
<comment type="caution">
    <text evidence="1">The sequence shown here is derived from an EMBL/GenBank/DDBJ whole genome shotgun (WGS) entry which is preliminary data.</text>
</comment>
<evidence type="ECO:0000313" key="1">
    <source>
        <dbReference type="EMBL" id="MFJ1472377.1"/>
    </source>
</evidence>
<gene>
    <name evidence="1" type="ORF">QPK29_032080</name>
</gene>
<name>A0ACC7MKD3_9BURK</name>
<dbReference type="EMBL" id="JASNRB020000044">
    <property type="protein sequence ID" value="MFJ1472377.1"/>
    <property type="molecule type" value="Genomic_DNA"/>
</dbReference>
<proteinExistence type="predicted"/>
<accession>A0ACC7MKD3</accession>
<protein>
    <submittedName>
        <fullName evidence="1">Uncharacterized protein</fullName>
    </submittedName>
</protein>
<sequence length="155" mass="17459">MSRTRFRYALQPVLLTRQWALDTLLLELDEHNAAVAAQAALQAETQARYQAAASDWRAMAATPQAQSVQTFAMNGRYLADLARQMREQAARMDELSAACDEVVAQVVRAQRALGTVERHRDDMRRQYIQKRVSADFKLADDQWNTLQTGGASHGH</sequence>
<keyword evidence="2" id="KW-1185">Reference proteome</keyword>
<reference evidence="1" key="1">
    <citation type="submission" date="2024-11" db="EMBL/GenBank/DDBJ databases">
        <title>Description of Massilia orientalis sp. nov., isolated from rhizosphere soil of Ageratina adenophora.</title>
        <authorList>
            <person name="Wang Y."/>
        </authorList>
    </citation>
    <scope>NUCLEOTIDE SEQUENCE</scope>
    <source>
        <strain evidence="1">YIM B02787</strain>
    </source>
</reference>